<organism evidence="2 3">
    <name type="scientific">Ensete ventricosum</name>
    <name type="common">Abyssinian banana</name>
    <name type="synonym">Musa ensete</name>
    <dbReference type="NCBI Taxonomy" id="4639"/>
    <lineage>
        <taxon>Eukaryota</taxon>
        <taxon>Viridiplantae</taxon>
        <taxon>Streptophyta</taxon>
        <taxon>Embryophyta</taxon>
        <taxon>Tracheophyta</taxon>
        <taxon>Spermatophyta</taxon>
        <taxon>Magnoliopsida</taxon>
        <taxon>Liliopsida</taxon>
        <taxon>Zingiberales</taxon>
        <taxon>Musaceae</taxon>
        <taxon>Ensete</taxon>
    </lineage>
</organism>
<evidence type="ECO:0000313" key="3">
    <source>
        <dbReference type="Proteomes" id="UP001222027"/>
    </source>
</evidence>
<gene>
    <name evidence="2" type="ORF">OPV22_014670</name>
</gene>
<sequence>MDGGDYDSIANSVYAYVEPIVDTYVEPIVDTWSRYTLMLSQLSTLMLSQLSTLGLVRLLFVMVYAYVEPIVDTYVEPIVDTWSRYTLMLSQLSTLMLSQLSTLGLASACAEWELDISYENLLMIDKFSECRFVSGSMMPVGEEQILSAKKVALRELPNESKNKTNKPLLNSLPKDCLKGLTHESGKVVGSKRQQPDGPPSPSSNLPQVKVSPLANLVYTRRKLETEQGKMGACVYIDHAESPELRKLSSNCTKRLNMQKELILEPKVVSSSSSYVSDAITSPATSSMGLAFPHSHGKSISRLAGPEPQDSTIAAAECPFPADPPHKVHNEGWKDRFLRLQMFLKTCDQSHQEDYIQMLRSLSAIGRSRHAVELEKRAIYLLLEEGKELQRMKALNVLGKSQPNDHASILSQTPLASRAPERAKCHKIHFTCGQPSPFVVIAPHLLIITCGVMETDSFSGDETLKFRADS</sequence>
<dbReference type="Proteomes" id="UP001222027">
    <property type="component" value="Unassembled WGS sequence"/>
</dbReference>
<proteinExistence type="predicted"/>
<dbReference type="PANTHER" id="PTHR34555:SF1">
    <property type="entry name" value="INTEGRAL MEMBRANE HEMOLYSIN-III-LIKE PROTEIN"/>
    <property type="match status" value="1"/>
</dbReference>
<dbReference type="AlphaFoldDB" id="A0AAV8PQS4"/>
<accession>A0AAV8PQS4</accession>
<evidence type="ECO:0000256" key="1">
    <source>
        <dbReference type="SAM" id="MobiDB-lite"/>
    </source>
</evidence>
<dbReference type="PANTHER" id="PTHR34555">
    <property type="entry name" value="INTEGRAL MEMBRANE HEMOLYSIN-III-LIKE PROTEIN"/>
    <property type="match status" value="1"/>
</dbReference>
<keyword evidence="3" id="KW-1185">Reference proteome</keyword>
<protein>
    <submittedName>
        <fullName evidence="2">Uncharacterized protein</fullName>
    </submittedName>
</protein>
<reference evidence="2 3" key="1">
    <citation type="submission" date="2022-12" db="EMBL/GenBank/DDBJ databases">
        <title>Chromosome-scale assembly of the Ensete ventricosum genome.</title>
        <authorList>
            <person name="Dussert Y."/>
            <person name="Stocks J."/>
            <person name="Wendawek A."/>
            <person name="Woldeyes F."/>
            <person name="Nichols R.A."/>
            <person name="Borrell J.S."/>
        </authorList>
    </citation>
    <scope>NUCLEOTIDE SEQUENCE [LARGE SCALE GENOMIC DNA]</scope>
    <source>
        <strain evidence="3">cv. Maze</strain>
        <tissue evidence="2">Seeds</tissue>
    </source>
</reference>
<comment type="caution">
    <text evidence="2">The sequence shown here is derived from an EMBL/GenBank/DDBJ whole genome shotgun (WGS) entry which is preliminary data.</text>
</comment>
<name>A0AAV8PQS4_ENSVE</name>
<feature type="region of interest" description="Disordered" evidence="1">
    <location>
        <begin position="185"/>
        <end position="208"/>
    </location>
</feature>
<feature type="region of interest" description="Disordered" evidence="1">
    <location>
        <begin position="157"/>
        <end position="176"/>
    </location>
</feature>
<evidence type="ECO:0000313" key="2">
    <source>
        <dbReference type="EMBL" id="KAJ8492949.1"/>
    </source>
</evidence>
<dbReference type="EMBL" id="JAQQAF010000004">
    <property type="protein sequence ID" value="KAJ8492949.1"/>
    <property type="molecule type" value="Genomic_DNA"/>
</dbReference>